<evidence type="ECO:0000256" key="1">
    <source>
        <dbReference type="ARBA" id="ARBA00004613"/>
    </source>
</evidence>
<sequence precursor="true">MKCTKIIALMIVVLVSLSLGSLALVTTASSQVLWGDVDGDGNFNSNDYALMRQCLLGMISKESVAATADVDGDGKLTSDDYAYMKRHLLGMISVFPVEESMITPTPTADIKGSLTMSFNKNHADQGDIIIASLNIKDIKDFAGYQVNIKYDATVLQPIIPFGDDYLPYGNLTPAEPGTLLAKEEFKPVDIVFHDTEIGLLSFGRSYLKLDAYKNSGNIETTGSVGIIRFRVLRVIPTKVYFKGTKILPSGIQGTALYDFNANQIMNYDIIQPNTLFSQSDSTPTPTIESTQTPTPTSIPTSIPTATPTSTPTADINGSLTMSFNKNHADQGDIIIASLNIKDIKDFAGYQVNIKYDATVLQPIIPFGDDYLPYGNLTPAEPGTLLAKEEFKPVDIVFHDTEIGLLSFGRSYLKLDAYKNSGNIETTGSVGIIRFRVLRVIPTKVYFKGTKILPSGIQGTALYDFNANQIMNYDIIQPNTLFSQSDSTPTPTIESTPTPTPTSTPTPKLGVFNLVVDKTDAPVGDIITTTLSIKEIPNFSGYQATLKYDPDCLQPVYSDGTPYDKTSAAETGSLLCGRYSPTDLASNDLESGLLNFGRAYMALNTYRNSKAPESSGILAKVHFKVLKPYTKPALVDNSLLDNDIEGTLVFDWNGNIVTDYNVAQY</sequence>
<reference evidence="8" key="1">
    <citation type="submission" date="2015-07" db="EMBL/GenBank/DDBJ databases">
        <title>Near-Complete Genome Sequence of the Cellulolytic Bacterium Bacteroides (Pseudobacteroides) cellulosolvens ATCC 35603.</title>
        <authorList>
            <person name="Dassa B."/>
            <person name="Utturkar S.M."/>
            <person name="Klingeman D.M."/>
            <person name="Hurt R.A."/>
            <person name="Keller M."/>
            <person name="Xu J."/>
            <person name="Reddy Y.H.K."/>
            <person name="Borovok I."/>
            <person name="Grinberg I.R."/>
            <person name="Lamed R."/>
            <person name="Zhivin O."/>
            <person name="Bayer E.A."/>
            <person name="Brown S.D."/>
        </authorList>
    </citation>
    <scope>NUCLEOTIDE SEQUENCE [LARGE SCALE GENOMIC DNA]</scope>
    <source>
        <strain evidence="8">DSM 2933</strain>
    </source>
</reference>
<proteinExistence type="predicted"/>
<dbReference type="EMBL" id="LGTC01000001">
    <property type="protein sequence ID" value="KNY27012.1"/>
    <property type="molecule type" value="Genomic_DNA"/>
</dbReference>
<dbReference type="GO" id="GO:0004553">
    <property type="term" value="F:hydrolase activity, hydrolyzing O-glycosyl compounds"/>
    <property type="evidence" value="ECO:0007669"/>
    <property type="project" value="InterPro"/>
</dbReference>
<dbReference type="InterPro" id="IPR036439">
    <property type="entry name" value="Dockerin_dom_sf"/>
</dbReference>
<evidence type="ECO:0000313" key="8">
    <source>
        <dbReference type="Proteomes" id="UP000036923"/>
    </source>
</evidence>
<evidence type="ECO:0000256" key="5">
    <source>
        <dbReference type="SAM" id="SignalP"/>
    </source>
</evidence>
<feature type="signal peptide" evidence="5">
    <location>
        <begin position="1"/>
        <end position="23"/>
    </location>
</feature>
<evidence type="ECO:0000256" key="2">
    <source>
        <dbReference type="ARBA" id="ARBA00022525"/>
    </source>
</evidence>
<name>A0A0L6JNR4_9FIRM</name>
<dbReference type="AlphaFoldDB" id="A0A0L6JNR4"/>
<dbReference type="RefSeq" id="WP_050753370.1">
    <property type="nucleotide sequence ID" value="NZ_LGTC01000001.1"/>
</dbReference>
<dbReference type="GO" id="GO:0005576">
    <property type="term" value="C:extracellular region"/>
    <property type="evidence" value="ECO:0007669"/>
    <property type="project" value="UniProtKB-SubCell"/>
</dbReference>
<dbReference type="InterPro" id="IPR018247">
    <property type="entry name" value="EF_Hand_1_Ca_BS"/>
</dbReference>
<keyword evidence="2" id="KW-0964">Secreted</keyword>
<feature type="compositionally biased region" description="Low complexity" evidence="4">
    <location>
        <begin position="281"/>
        <end position="312"/>
    </location>
</feature>
<gene>
    <name evidence="7" type="ORF">Bccel_2277</name>
</gene>
<feature type="chain" id="PRO_5039602655" evidence="5">
    <location>
        <begin position="24"/>
        <end position="664"/>
    </location>
</feature>
<dbReference type="Gene3D" id="1.10.1330.10">
    <property type="entry name" value="Dockerin domain"/>
    <property type="match status" value="1"/>
</dbReference>
<evidence type="ECO:0000256" key="3">
    <source>
        <dbReference type="ARBA" id="ARBA00022737"/>
    </source>
</evidence>
<dbReference type="Pfam" id="PF00963">
    <property type="entry name" value="Cohesin"/>
    <property type="match status" value="3"/>
</dbReference>
<dbReference type="GO" id="GO:0030246">
    <property type="term" value="F:carbohydrate binding"/>
    <property type="evidence" value="ECO:0007669"/>
    <property type="project" value="InterPro"/>
</dbReference>
<keyword evidence="8" id="KW-1185">Reference proteome</keyword>
<dbReference type="CDD" id="cd08547">
    <property type="entry name" value="Type_II_cohesin"/>
    <property type="match status" value="3"/>
</dbReference>
<feature type="region of interest" description="Disordered" evidence="4">
    <location>
        <begin position="278"/>
        <end position="313"/>
    </location>
</feature>
<dbReference type="Gene3D" id="2.60.40.680">
    <property type="match status" value="3"/>
</dbReference>
<dbReference type="SUPFAM" id="SSF49384">
    <property type="entry name" value="Carbohydrate-binding domain"/>
    <property type="match status" value="3"/>
</dbReference>
<dbReference type="PATRIC" id="fig|398512.5.peg.2374"/>
<dbReference type="PROSITE" id="PS00018">
    <property type="entry name" value="EF_HAND_1"/>
    <property type="match status" value="1"/>
</dbReference>
<evidence type="ECO:0000313" key="7">
    <source>
        <dbReference type="EMBL" id="KNY27012.1"/>
    </source>
</evidence>
<comment type="caution">
    <text evidence="7">The sequence shown here is derived from an EMBL/GenBank/DDBJ whole genome shotgun (WGS) entry which is preliminary data.</text>
</comment>
<evidence type="ECO:0000259" key="6">
    <source>
        <dbReference type="PROSITE" id="PS51766"/>
    </source>
</evidence>
<feature type="compositionally biased region" description="Low complexity" evidence="4">
    <location>
        <begin position="486"/>
        <end position="496"/>
    </location>
</feature>
<organism evidence="7 8">
    <name type="scientific">Pseudobacteroides cellulosolvens ATCC 35603 = DSM 2933</name>
    <dbReference type="NCBI Taxonomy" id="398512"/>
    <lineage>
        <taxon>Bacteria</taxon>
        <taxon>Bacillati</taxon>
        <taxon>Bacillota</taxon>
        <taxon>Clostridia</taxon>
        <taxon>Eubacteriales</taxon>
        <taxon>Oscillospiraceae</taxon>
        <taxon>Pseudobacteroides</taxon>
    </lineage>
</organism>
<dbReference type="InterPro" id="IPR008965">
    <property type="entry name" value="CBM2/CBM3_carb-bd_dom_sf"/>
</dbReference>
<evidence type="ECO:0000256" key="4">
    <source>
        <dbReference type="SAM" id="MobiDB-lite"/>
    </source>
</evidence>
<dbReference type="InterPro" id="IPR002105">
    <property type="entry name" value="Dockerin_1_rpt"/>
</dbReference>
<dbReference type="SUPFAM" id="SSF63446">
    <property type="entry name" value="Type I dockerin domain"/>
    <property type="match status" value="1"/>
</dbReference>
<keyword evidence="3" id="KW-0677">Repeat</keyword>
<protein>
    <submittedName>
        <fullName evidence="7">Cellulosome anchoring protein cohesin region</fullName>
    </submittedName>
</protein>
<keyword evidence="5" id="KW-0732">Signal</keyword>
<dbReference type="STRING" id="398512.Bccel_2277"/>
<dbReference type="InterPro" id="IPR002102">
    <property type="entry name" value="Cohesin_dom"/>
</dbReference>
<dbReference type="PROSITE" id="PS51766">
    <property type="entry name" value="DOCKERIN"/>
    <property type="match status" value="1"/>
</dbReference>
<feature type="domain" description="Dockerin" evidence="6">
    <location>
        <begin position="30"/>
        <end position="97"/>
    </location>
</feature>
<dbReference type="Pfam" id="PF00404">
    <property type="entry name" value="Dockerin_1"/>
    <property type="match status" value="1"/>
</dbReference>
<dbReference type="Proteomes" id="UP000036923">
    <property type="component" value="Unassembled WGS sequence"/>
</dbReference>
<dbReference type="GO" id="GO:0000272">
    <property type="term" value="P:polysaccharide catabolic process"/>
    <property type="evidence" value="ECO:0007669"/>
    <property type="project" value="InterPro"/>
</dbReference>
<dbReference type="InterPro" id="IPR016134">
    <property type="entry name" value="Dockerin_dom"/>
</dbReference>
<dbReference type="CDD" id="cd14256">
    <property type="entry name" value="Dockerin_I"/>
    <property type="match status" value="1"/>
</dbReference>
<accession>A0A0L6JNR4</accession>
<feature type="region of interest" description="Disordered" evidence="4">
    <location>
        <begin position="483"/>
        <end position="505"/>
    </location>
</feature>
<comment type="subcellular location">
    <subcellularLocation>
        <location evidence="1">Secreted</location>
    </subcellularLocation>
</comment>